<proteinExistence type="predicted"/>
<feature type="coiled-coil region" evidence="1">
    <location>
        <begin position="256"/>
        <end position="307"/>
    </location>
</feature>
<gene>
    <name evidence="3" type="ORF">PG996_004394</name>
</gene>
<evidence type="ECO:0000256" key="2">
    <source>
        <dbReference type="SAM" id="MobiDB-lite"/>
    </source>
</evidence>
<protein>
    <submittedName>
        <fullName evidence="3">Uncharacterized protein</fullName>
    </submittedName>
</protein>
<name>A0ABR1W413_9PEZI</name>
<feature type="region of interest" description="Disordered" evidence="2">
    <location>
        <begin position="197"/>
        <end position="252"/>
    </location>
</feature>
<evidence type="ECO:0000313" key="4">
    <source>
        <dbReference type="Proteomes" id="UP001446871"/>
    </source>
</evidence>
<comment type="caution">
    <text evidence="3">The sequence shown here is derived from an EMBL/GenBank/DDBJ whole genome shotgun (WGS) entry which is preliminary data.</text>
</comment>
<accession>A0ABR1W413</accession>
<sequence length="312" mass="35009">MHRIKAELEGLGPVPQPMSHRSPDSTLFGTRTRHLVSGTYFRWSTPQTQIFQAFIVDKYPNHKACDLGPLLKALDLDGYEDMLTENGESVYRLIVEKVRRKLSNTEKPMKSDGLSTQSAPAPVVSFKETLPPVDYQVTASQAARKGGRSAYDLPSAPTLPIVEPVNTAEFRLNPFSEYYRNDGHQSLNAVPGWLGGGYRHPRSQQEPSPRAYEPRERSAVTMYSGADSMATPSTRERGEVTTAGVRSAKSARRGHIERMAETLFFFSEELKEAQDEQDEDEEFLSQVDSMKRVLDKLSQKMENLKLLAPAEE</sequence>
<evidence type="ECO:0000256" key="1">
    <source>
        <dbReference type="SAM" id="Coils"/>
    </source>
</evidence>
<reference evidence="3 4" key="1">
    <citation type="submission" date="2023-01" db="EMBL/GenBank/DDBJ databases">
        <title>Analysis of 21 Apiospora genomes using comparative genomics revels a genus with tremendous synthesis potential of carbohydrate active enzymes and secondary metabolites.</title>
        <authorList>
            <person name="Sorensen T."/>
        </authorList>
    </citation>
    <scope>NUCLEOTIDE SEQUENCE [LARGE SCALE GENOMIC DNA]</scope>
    <source>
        <strain evidence="3 4">CBS 83171</strain>
    </source>
</reference>
<evidence type="ECO:0000313" key="3">
    <source>
        <dbReference type="EMBL" id="KAK8078224.1"/>
    </source>
</evidence>
<keyword evidence="1" id="KW-0175">Coiled coil</keyword>
<dbReference type="Proteomes" id="UP001446871">
    <property type="component" value="Unassembled WGS sequence"/>
</dbReference>
<organism evidence="3 4">
    <name type="scientific">Apiospora saccharicola</name>
    <dbReference type="NCBI Taxonomy" id="335842"/>
    <lineage>
        <taxon>Eukaryota</taxon>
        <taxon>Fungi</taxon>
        <taxon>Dikarya</taxon>
        <taxon>Ascomycota</taxon>
        <taxon>Pezizomycotina</taxon>
        <taxon>Sordariomycetes</taxon>
        <taxon>Xylariomycetidae</taxon>
        <taxon>Amphisphaeriales</taxon>
        <taxon>Apiosporaceae</taxon>
        <taxon>Apiospora</taxon>
    </lineage>
</organism>
<keyword evidence="4" id="KW-1185">Reference proteome</keyword>
<feature type="region of interest" description="Disordered" evidence="2">
    <location>
        <begin position="1"/>
        <end position="26"/>
    </location>
</feature>
<dbReference type="EMBL" id="JAQQWM010000002">
    <property type="protein sequence ID" value="KAK8078224.1"/>
    <property type="molecule type" value="Genomic_DNA"/>
</dbReference>